<keyword evidence="5" id="KW-1185">Reference proteome</keyword>
<feature type="compositionally biased region" description="Low complexity" evidence="1">
    <location>
        <begin position="206"/>
        <end position="229"/>
    </location>
</feature>
<keyword evidence="3" id="KW-0732">Signal</keyword>
<accession>A0A9P5HMP7</accession>
<feature type="transmembrane region" description="Helical" evidence="2">
    <location>
        <begin position="233"/>
        <end position="255"/>
    </location>
</feature>
<dbReference type="EMBL" id="JAANBB010000006">
    <property type="protein sequence ID" value="KAF7557277.1"/>
    <property type="molecule type" value="Genomic_DNA"/>
</dbReference>
<comment type="caution">
    <text evidence="4">The sequence shown here is derived from an EMBL/GenBank/DDBJ whole genome shotgun (WGS) entry which is preliminary data.</text>
</comment>
<name>A0A9P5HMP7_9HYPO</name>
<protein>
    <recommendedName>
        <fullName evidence="6">Mid2 domain-containing protein</fullName>
    </recommendedName>
</protein>
<feature type="region of interest" description="Disordered" evidence="1">
    <location>
        <begin position="144"/>
        <end position="163"/>
    </location>
</feature>
<evidence type="ECO:0000256" key="1">
    <source>
        <dbReference type="SAM" id="MobiDB-lite"/>
    </source>
</evidence>
<dbReference type="AlphaFoldDB" id="A0A9P5HMP7"/>
<feature type="signal peptide" evidence="3">
    <location>
        <begin position="1"/>
        <end position="20"/>
    </location>
</feature>
<feature type="compositionally biased region" description="Low complexity" evidence="1">
    <location>
        <begin position="182"/>
        <end position="198"/>
    </location>
</feature>
<evidence type="ECO:0000313" key="4">
    <source>
        <dbReference type="EMBL" id="KAF7557277.1"/>
    </source>
</evidence>
<feature type="region of interest" description="Disordered" evidence="1">
    <location>
        <begin position="182"/>
        <end position="230"/>
    </location>
</feature>
<keyword evidence="2" id="KW-1133">Transmembrane helix</keyword>
<proteinExistence type="predicted"/>
<sequence length="315" mass="33343">MSRPALIAGFLVALVGNAFAVNNFTTIRTVIEDTDMADNPICSVKDTINVGWTSDFPTVGILLWQQYPAPNVDGGNAIALLTDSSSTGLSWIANRDWLKDINDDQNAIVFLALYESGQTTYAIRSESFNISAIEATLSSSLIPEAPTSSEEIQPSTAEITSSKTDKVKTVMVTVTGVAATDGEKNSAASTDAADSSTAIQPKVSNTAGSEDSSGSATSTESSKPSSKGLSTGGIAGIVVGSIGTISALAGFAYMWRRKKRSTEVKNSMEFHIQPQSTQSTEIHIQKVTTPSSPARLAAYFRQDPRAPNSERFETP</sequence>
<dbReference type="OrthoDB" id="5107024at2759"/>
<keyword evidence="2" id="KW-0472">Membrane</keyword>
<feature type="chain" id="PRO_5040235119" description="Mid2 domain-containing protein" evidence="3">
    <location>
        <begin position="21"/>
        <end position="315"/>
    </location>
</feature>
<dbReference type="Proteomes" id="UP000722485">
    <property type="component" value="Unassembled WGS sequence"/>
</dbReference>
<evidence type="ECO:0000313" key="5">
    <source>
        <dbReference type="Proteomes" id="UP000722485"/>
    </source>
</evidence>
<gene>
    <name evidence="4" type="ORF">G7Z17_g813</name>
</gene>
<evidence type="ECO:0000256" key="2">
    <source>
        <dbReference type="SAM" id="Phobius"/>
    </source>
</evidence>
<feature type="compositionally biased region" description="Polar residues" evidence="1">
    <location>
        <begin position="144"/>
        <end position="159"/>
    </location>
</feature>
<reference evidence="4" key="1">
    <citation type="submission" date="2020-03" db="EMBL/GenBank/DDBJ databases">
        <title>Draft Genome Sequence of Cylindrodendrum hubeiense.</title>
        <authorList>
            <person name="Buettner E."/>
            <person name="Kellner H."/>
        </authorList>
    </citation>
    <scope>NUCLEOTIDE SEQUENCE</scope>
    <source>
        <strain evidence="4">IHI 201604</strain>
    </source>
</reference>
<evidence type="ECO:0000256" key="3">
    <source>
        <dbReference type="SAM" id="SignalP"/>
    </source>
</evidence>
<evidence type="ECO:0008006" key="6">
    <source>
        <dbReference type="Google" id="ProtNLM"/>
    </source>
</evidence>
<organism evidence="4 5">
    <name type="scientific">Cylindrodendrum hubeiense</name>
    <dbReference type="NCBI Taxonomy" id="595255"/>
    <lineage>
        <taxon>Eukaryota</taxon>
        <taxon>Fungi</taxon>
        <taxon>Dikarya</taxon>
        <taxon>Ascomycota</taxon>
        <taxon>Pezizomycotina</taxon>
        <taxon>Sordariomycetes</taxon>
        <taxon>Hypocreomycetidae</taxon>
        <taxon>Hypocreales</taxon>
        <taxon>Nectriaceae</taxon>
        <taxon>Cylindrodendrum</taxon>
    </lineage>
</organism>
<keyword evidence="2" id="KW-0812">Transmembrane</keyword>